<gene>
    <name evidence="2" type="ORF">DET54_104203</name>
    <name evidence="1" type="ORF">DET56_111197</name>
</gene>
<dbReference type="RefSeq" id="WP_110001303.1">
    <property type="nucleotide sequence ID" value="NZ_QGTZ01000011.1"/>
</dbReference>
<dbReference type="OrthoDB" id="2003249at2"/>
<dbReference type="EMBL" id="QGTZ01000011">
    <property type="protein sequence ID" value="PWW36164.1"/>
    <property type="molecule type" value="Genomic_DNA"/>
</dbReference>
<evidence type="ECO:0000313" key="2">
    <source>
        <dbReference type="EMBL" id="RAI98147.1"/>
    </source>
</evidence>
<dbReference type="AlphaFoldDB" id="A0A855Y581"/>
<dbReference type="Proteomes" id="UP000247078">
    <property type="component" value="Unassembled WGS sequence"/>
</dbReference>
<protein>
    <submittedName>
        <fullName evidence="1">Uncharacterized protein DUF3237</fullName>
    </submittedName>
</protein>
<reference evidence="1 3" key="1">
    <citation type="submission" date="2018-05" db="EMBL/GenBank/DDBJ databases">
        <title>Freshwater and sediment microbial communities from various areas in North America, analyzing microbe dynamics in response to fracking.</title>
        <authorList>
            <person name="Lamendella R."/>
        </authorList>
    </citation>
    <scope>NUCLEOTIDE SEQUENCE [LARGE SCALE GENOMIC DNA]</scope>
    <source>
        <strain evidence="1 3">DB-3</strain>
        <strain evidence="2 4">NG-13</strain>
    </source>
</reference>
<evidence type="ECO:0000313" key="3">
    <source>
        <dbReference type="Proteomes" id="UP000247078"/>
    </source>
</evidence>
<proteinExistence type="predicted"/>
<organism evidence="1 3">
    <name type="scientific">Paenibacillus pabuli</name>
    <dbReference type="NCBI Taxonomy" id="1472"/>
    <lineage>
        <taxon>Bacteria</taxon>
        <taxon>Bacillati</taxon>
        <taxon>Bacillota</taxon>
        <taxon>Bacilli</taxon>
        <taxon>Bacillales</taxon>
        <taxon>Paenibacillaceae</taxon>
        <taxon>Paenibacillus</taxon>
    </lineage>
</organism>
<comment type="caution">
    <text evidence="1">The sequence shown here is derived from an EMBL/GenBank/DDBJ whole genome shotgun (WGS) entry which is preliminary data.</text>
</comment>
<sequence>MRLDELFTVHVNIGKSIELHNSVDESVVMITFTGNVTGKYFEGLVLDGGVDTQIIREQGNYHTLSARYMLQGTDYTGHTCQIYIENNGNMDNTLKTALFRTAPKMVTNSKALSFLNSDTLVSEGYSTATGVDIKIYRKLL</sequence>
<dbReference type="Proteomes" id="UP000248827">
    <property type="component" value="Unassembled WGS sequence"/>
</dbReference>
<evidence type="ECO:0000313" key="4">
    <source>
        <dbReference type="Proteomes" id="UP000248827"/>
    </source>
</evidence>
<evidence type="ECO:0000313" key="1">
    <source>
        <dbReference type="EMBL" id="PWW36164.1"/>
    </source>
</evidence>
<dbReference type="Pfam" id="PF11578">
    <property type="entry name" value="DUF3237"/>
    <property type="match status" value="1"/>
</dbReference>
<keyword evidence="4" id="KW-1185">Reference proteome</keyword>
<name>A0A855Y581_9BACL</name>
<dbReference type="EMBL" id="QLLI01000004">
    <property type="protein sequence ID" value="RAI98147.1"/>
    <property type="molecule type" value="Genomic_DNA"/>
</dbReference>
<dbReference type="Gene3D" id="2.40.160.20">
    <property type="match status" value="1"/>
</dbReference>
<accession>A0A855Y581</accession>